<proteinExistence type="predicted"/>
<sequence length="226" mass="23343">MLLSRIRAFGVMATLAGVALVAAAAPVTYVYSGNAYGQFSSSSGSGTAYTSANSFSVSVTMATALGSNFNGFVTPDAFVFTDGRLTLAHDSNPNALGRSARFRFVTDAAGNIRQWDVGVEHFFSGGAFQLRQVMDTVNIEFSPGSLTRYDRSSDALCSGAATLMTCTMSPTVVHTGAVFGSPGTWAVAGVGAPTPNSAVSEPSGLALCGLALAALGFTARRRQQRP</sequence>
<feature type="chain" id="PRO_5019465925" description="PEP-CTERM protein-sorting domain-containing protein" evidence="1">
    <location>
        <begin position="25"/>
        <end position="226"/>
    </location>
</feature>
<dbReference type="AlphaFoldDB" id="A0A437RLG4"/>
<reference evidence="2 3" key="1">
    <citation type="submission" date="2019-01" db="EMBL/GenBank/DDBJ databases">
        <authorList>
            <person name="Chen W.-M."/>
        </authorList>
    </citation>
    <scope>NUCLEOTIDE SEQUENCE [LARGE SCALE GENOMIC DNA]</scope>
    <source>
        <strain evidence="2 3">KYPY4</strain>
    </source>
</reference>
<keyword evidence="1" id="KW-0732">Signal</keyword>
<accession>A0A437RLG4</accession>
<feature type="signal peptide" evidence="1">
    <location>
        <begin position="1"/>
        <end position="24"/>
    </location>
</feature>
<keyword evidence="3" id="KW-1185">Reference proteome</keyword>
<evidence type="ECO:0000313" key="3">
    <source>
        <dbReference type="Proteomes" id="UP000285575"/>
    </source>
</evidence>
<organism evidence="2 3">
    <name type="scientific">Rubrivivax rivuli</name>
    <dbReference type="NCBI Taxonomy" id="1862385"/>
    <lineage>
        <taxon>Bacteria</taxon>
        <taxon>Pseudomonadati</taxon>
        <taxon>Pseudomonadota</taxon>
        <taxon>Betaproteobacteria</taxon>
        <taxon>Burkholderiales</taxon>
        <taxon>Sphaerotilaceae</taxon>
        <taxon>Rubrivivax</taxon>
    </lineage>
</organism>
<gene>
    <name evidence="2" type="ORF">EOE66_07890</name>
</gene>
<evidence type="ECO:0000313" key="2">
    <source>
        <dbReference type="EMBL" id="RVU47641.1"/>
    </source>
</evidence>
<dbReference type="RefSeq" id="WP_128228103.1">
    <property type="nucleotide sequence ID" value="NZ_SACR01000002.1"/>
</dbReference>
<name>A0A437RLG4_9BURK</name>
<evidence type="ECO:0000256" key="1">
    <source>
        <dbReference type="SAM" id="SignalP"/>
    </source>
</evidence>
<comment type="caution">
    <text evidence="2">The sequence shown here is derived from an EMBL/GenBank/DDBJ whole genome shotgun (WGS) entry which is preliminary data.</text>
</comment>
<dbReference type="Proteomes" id="UP000285575">
    <property type="component" value="Unassembled WGS sequence"/>
</dbReference>
<protein>
    <recommendedName>
        <fullName evidence="4">PEP-CTERM protein-sorting domain-containing protein</fullName>
    </recommendedName>
</protein>
<dbReference type="EMBL" id="SACR01000002">
    <property type="protein sequence ID" value="RVU47641.1"/>
    <property type="molecule type" value="Genomic_DNA"/>
</dbReference>
<evidence type="ECO:0008006" key="4">
    <source>
        <dbReference type="Google" id="ProtNLM"/>
    </source>
</evidence>